<dbReference type="PANTHER" id="PTHR10210:SF32">
    <property type="entry name" value="RIBOSE-PHOSPHATE PYROPHOSPHOKINASE 2"/>
    <property type="match status" value="1"/>
</dbReference>
<dbReference type="GO" id="GO:0006164">
    <property type="term" value="P:purine nucleotide biosynthetic process"/>
    <property type="evidence" value="ECO:0007669"/>
    <property type="project" value="TreeGrafter"/>
</dbReference>
<dbReference type="SUPFAM" id="SSF53271">
    <property type="entry name" value="PRTase-like"/>
    <property type="match status" value="1"/>
</dbReference>
<dbReference type="InterPro" id="IPR005946">
    <property type="entry name" value="Rib-P_diPkinase"/>
</dbReference>
<dbReference type="GO" id="GO:0002189">
    <property type="term" value="C:ribose phosphate diphosphokinase complex"/>
    <property type="evidence" value="ECO:0007669"/>
    <property type="project" value="TreeGrafter"/>
</dbReference>
<evidence type="ECO:0000313" key="11">
    <source>
        <dbReference type="Proteomes" id="UP000664991"/>
    </source>
</evidence>
<dbReference type="EMBL" id="JAEMGP010000016">
    <property type="protein sequence ID" value="KAG5199057.1"/>
    <property type="molecule type" value="Genomic_DNA"/>
</dbReference>
<comment type="caution">
    <text evidence="10">The sequence shown here is derived from an EMBL/GenBank/DDBJ whole genome shotgun (WGS) entry which is preliminary data.</text>
</comment>
<feature type="region of interest" description="Disordered" evidence="9">
    <location>
        <begin position="1"/>
        <end position="20"/>
    </location>
</feature>
<dbReference type="InterPro" id="IPR000836">
    <property type="entry name" value="PRTase_dom"/>
</dbReference>
<evidence type="ECO:0000256" key="9">
    <source>
        <dbReference type="SAM" id="MobiDB-lite"/>
    </source>
</evidence>
<evidence type="ECO:0000256" key="1">
    <source>
        <dbReference type="ARBA" id="ARBA00004996"/>
    </source>
</evidence>
<keyword evidence="5" id="KW-0547">Nucleotide-binding</keyword>
<evidence type="ECO:0000256" key="4">
    <source>
        <dbReference type="ARBA" id="ARBA00022679"/>
    </source>
</evidence>
<protein>
    <recommendedName>
        <fullName evidence="3">ribose-phosphate diphosphokinase</fullName>
        <ecNumber evidence="3">2.7.6.1</ecNumber>
    </recommendedName>
</protein>
<evidence type="ECO:0000256" key="3">
    <source>
        <dbReference type="ARBA" id="ARBA00013247"/>
    </source>
</evidence>
<dbReference type="CDD" id="cd06223">
    <property type="entry name" value="PRTases_typeI"/>
    <property type="match status" value="1"/>
</dbReference>
<dbReference type="Proteomes" id="UP000664991">
    <property type="component" value="Unassembled WGS sequence"/>
</dbReference>
<proteinExistence type="inferred from homology"/>
<reference evidence="10 11" key="1">
    <citation type="submission" date="2020-12" db="EMBL/GenBank/DDBJ databases">
        <title>De novo assembly of Tibetan sheep genome.</title>
        <authorList>
            <person name="Li X."/>
        </authorList>
    </citation>
    <scope>NUCLEOTIDE SEQUENCE [LARGE SCALE GENOMIC DNA]</scope>
    <source>
        <tissue evidence="10">Heart</tissue>
    </source>
</reference>
<evidence type="ECO:0000256" key="8">
    <source>
        <dbReference type="ARBA" id="ARBA00049535"/>
    </source>
</evidence>
<accession>A0A836A0F1</accession>
<dbReference type="InterPro" id="IPR029057">
    <property type="entry name" value="PRTase-like"/>
</dbReference>
<comment type="similarity">
    <text evidence="2">Belongs to the ribose-phosphate pyrophosphokinase family.</text>
</comment>
<dbReference type="GO" id="GO:0005737">
    <property type="term" value="C:cytoplasm"/>
    <property type="evidence" value="ECO:0007669"/>
    <property type="project" value="TreeGrafter"/>
</dbReference>
<dbReference type="GO" id="GO:0006015">
    <property type="term" value="P:5-phosphoribose 1-diphosphate biosynthetic process"/>
    <property type="evidence" value="ECO:0007669"/>
    <property type="project" value="TreeGrafter"/>
</dbReference>
<keyword evidence="4" id="KW-0808">Transferase</keyword>
<dbReference type="GO" id="GO:0000287">
    <property type="term" value="F:magnesium ion binding"/>
    <property type="evidence" value="ECO:0007669"/>
    <property type="project" value="InterPro"/>
</dbReference>
<dbReference type="Gene3D" id="3.40.50.2020">
    <property type="match status" value="1"/>
</dbReference>
<evidence type="ECO:0000256" key="6">
    <source>
        <dbReference type="ARBA" id="ARBA00022777"/>
    </source>
</evidence>
<comment type="pathway">
    <text evidence="1">Metabolic intermediate biosynthesis; 5-phospho-alpha-D-ribose 1-diphosphate biosynthesis; 5-phospho-alpha-D-ribose 1-diphosphate from D-ribose 5-phosphate (route I): step 1/1.</text>
</comment>
<evidence type="ECO:0000256" key="2">
    <source>
        <dbReference type="ARBA" id="ARBA00006478"/>
    </source>
</evidence>
<name>A0A836A0F1_SHEEP</name>
<evidence type="ECO:0000256" key="5">
    <source>
        <dbReference type="ARBA" id="ARBA00022741"/>
    </source>
</evidence>
<feature type="compositionally biased region" description="Polar residues" evidence="9">
    <location>
        <begin position="1"/>
        <end position="12"/>
    </location>
</feature>
<sequence>MSKWRNSMTVSSDAGGAKRATSVSDWLNVDLALIHREWRKADEVDCVVLVGNVKACVALLVDDMADTCGSICHAADKLLSPGVVFMLC</sequence>
<dbReference type="GO" id="GO:0005524">
    <property type="term" value="F:ATP binding"/>
    <property type="evidence" value="ECO:0007669"/>
    <property type="project" value="UniProtKB-KW"/>
</dbReference>
<dbReference type="EC" id="2.7.6.1" evidence="3"/>
<dbReference type="PANTHER" id="PTHR10210">
    <property type="entry name" value="RIBOSE-PHOSPHATE DIPHOSPHOKINASE FAMILY MEMBER"/>
    <property type="match status" value="1"/>
</dbReference>
<dbReference type="GO" id="GO:0016301">
    <property type="term" value="F:kinase activity"/>
    <property type="evidence" value="ECO:0007669"/>
    <property type="project" value="UniProtKB-KW"/>
</dbReference>
<dbReference type="AlphaFoldDB" id="A0A836A0F1"/>
<organism evidence="10 11">
    <name type="scientific">Ovis aries</name>
    <name type="common">Sheep</name>
    <dbReference type="NCBI Taxonomy" id="9940"/>
    <lineage>
        <taxon>Eukaryota</taxon>
        <taxon>Metazoa</taxon>
        <taxon>Chordata</taxon>
        <taxon>Craniata</taxon>
        <taxon>Vertebrata</taxon>
        <taxon>Euteleostomi</taxon>
        <taxon>Mammalia</taxon>
        <taxon>Eutheria</taxon>
        <taxon>Laurasiatheria</taxon>
        <taxon>Artiodactyla</taxon>
        <taxon>Ruminantia</taxon>
        <taxon>Pecora</taxon>
        <taxon>Bovidae</taxon>
        <taxon>Caprinae</taxon>
        <taxon>Ovis</taxon>
    </lineage>
</organism>
<keyword evidence="7" id="KW-0067">ATP-binding</keyword>
<dbReference type="GO" id="GO:0004749">
    <property type="term" value="F:ribose phosphate diphosphokinase activity"/>
    <property type="evidence" value="ECO:0007669"/>
    <property type="project" value="UniProtKB-EC"/>
</dbReference>
<evidence type="ECO:0000313" key="10">
    <source>
        <dbReference type="EMBL" id="KAG5199057.1"/>
    </source>
</evidence>
<gene>
    <name evidence="10" type="ORF">JEQ12_006757</name>
</gene>
<evidence type="ECO:0000256" key="7">
    <source>
        <dbReference type="ARBA" id="ARBA00022840"/>
    </source>
</evidence>
<keyword evidence="6" id="KW-0418">Kinase</keyword>
<comment type="catalytic activity">
    <reaction evidence="8">
        <text>D-ribose 5-phosphate + ATP = 5-phospho-alpha-D-ribose 1-diphosphate + AMP + H(+)</text>
        <dbReference type="Rhea" id="RHEA:15609"/>
        <dbReference type="ChEBI" id="CHEBI:15378"/>
        <dbReference type="ChEBI" id="CHEBI:30616"/>
        <dbReference type="ChEBI" id="CHEBI:58017"/>
        <dbReference type="ChEBI" id="CHEBI:78346"/>
        <dbReference type="ChEBI" id="CHEBI:456215"/>
        <dbReference type="EC" id="2.7.6.1"/>
    </reaction>
</comment>